<dbReference type="PROSITE" id="PS01220">
    <property type="entry name" value="PBP"/>
    <property type="match status" value="1"/>
</dbReference>
<dbReference type="SUPFAM" id="SSF49777">
    <property type="entry name" value="PEBP-like"/>
    <property type="match status" value="1"/>
</dbReference>
<dbReference type="PANTHER" id="PTHR11362:SF82">
    <property type="entry name" value="PHOSPHATIDYLETHANOLAMINE-BINDING PROTEIN 4"/>
    <property type="match status" value="1"/>
</dbReference>
<reference evidence="3" key="2">
    <citation type="submission" date="2015-01" db="EMBL/GenBank/DDBJ databases">
        <title>Evolutionary Origins and Diversification of the Mycorrhizal Mutualists.</title>
        <authorList>
            <consortium name="DOE Joint Genome Institute"/>
            <consortium name="Mycorrhizal Genomics Consortium"/>
            <person name="Kohler A."/>
            <person name="Kuo A."/>
            <person name="Nagy L.G."/>
            <person name="Floudas D."/>
            <person name="Copeland A."/>
            <person name="Barry K.W."/>
            <person name="Cichocki N."/>
            <person name="Veneault-Fourrey C."/>
            <person name="LaButti K."/>
            <person name="Lindquist E.A."/>
            <person name="Lipzen A."/>
            <person name="Lundell T."/>
            <person name="Morin E."/>
            <person name="Murat C."/>
            <person name="Riley R."/>
            <person name="Ohm R."/>
            <person name="Sun H."/>
            <person name="Tunlid A."/>
            <person name="Henrissat B."/>
            <person name="Grigoriev I.V."/>
            <person name="Hibbett D.S."/>
            <person name="Martin F."/>
        </authorList>
    </citation>
    <scope>NUCLEOTIDE SEQUENCE [LARGE SCALE GENOMIC DNA]</scope>
    <source>
        <strain evidence="3">LaAM-08-1</strain>
    </source>
</reference>
<reference evidence="2 3" key="1">
    <citation type="submission" date="2014-04" db="EMBL/GenBank/DDBJ databases">
        <authorList>
            <consortium name="DOE Joint Genome Institute"/>
            <person name="Kuo A."/>
            <person name="Kohler A."/>
            <person name="Nagy L.G."/>
            <person name="Floudas D."/>
            <person name="Copeland A."/>
            <person name="Barry K.W."/>
            <person name="Cichocki N."/>
            <person name="Veneault-Fourrey C."/>
            <person name="LaButti K."/>
            <person name="Lindquist E.A."/>
            <person name="Lipzen A."/>
            <person name="Lundell T."/>
            <person name="Morin E."/>
            <person name="Murat C."/>
            <person name="Sun H."/>
            <person name="Tunlid A."/>
            <person name="Henrissat B."/>
            <person name="Grigoriev I.V."/>
            <person name="Hibbett D.S."/>
            <person name="Martin F."/>
            <person name="Nordberg H.P."/>
            <person name="Cantor M.N."/>
            <person name="Hua S.X."/>
        </authorList>
    </citation>
    <scope>NUCLEOTIDE SEQUENCE [LARGE SCALE GENOMIC DNA]</scope>
    <source>
        <strain evidence="2 3">LaAM-08-1</strain>
    </source>
</reference>
<evidence type="ECO:0000313" key="3">
    <source>
        <dbReference type="Proteomes" id="UP000054477"/>
    </source>
</evidence>
<dbReference type="STRING" id="1095629.A0A0C9WNK0"/>
<dbReference type="PANTHER" id="PTHR11362">
    <property type="entry name" value="PHOSPHATIDYLETHANOLAMINE-BINDING PROTEIN"/>
    <property type="match status" value="1"/>
</dbReference>
<gene>
    <name evidence="2" type="ORF">K443DRAFT_102622</name>
</gene>
<dbReference type="Pfam" id="PF01161">
    <property type="entry name" value="PBP"/>
    <property type="match status" value="1"/>
</dbReference>
<dbReference type="Gene3D" id="3.90.280.10">
    <property type="entry name" value="PEBP-like"/>
    <property type="match status" value="1"/>
</dbReference>
<dbReference type="CDD" id="cd00866">
    <property type="entry name" value="PEBP_euk"/>
    <property type="match status" value="1"/>
</dbReference>
<dbReference type="OrthoDB" id="2506647at2759"/>
<protein>
    <submittedName>
        <fullName evidence="2">Unplaced genomic scaffold K443scaffold_117, whole genome shotgun sequence</fullName>
    </submittedName>
</protein>
<proteinExistence type="inferred from homology"/>
<accession>A0A0C9WNK0</accession>
<dbReference type="AlphaFoldDB" id="A0A0C9WNK0"/>
<keyword evidence="3" id="KW-1185">Reference proteome</keyword>
<name>A0A0C9WNK0_9AGAR</name>
<dbReference type="HOGENOM" id="CLU_043994_3_1_1"/>
<dbReference type="Proteomes" id="UP000054477">
    <property type="component" value="Unassembled WGS sequence"/>
</dbReference>
<dbReference type="InterPro" id="IPR001858">
    <property type="entry name" value="Phosphatidylethanolamine-bd_CS"/>
</dbReference>
<dbReference type="EMBL" id="KN838652">
    <property type="protein sequence ID" value="KIJ99189.1"/>
    <property type="molecule type" value="Genomic_DNA"/>
</dbReference>
<evidence type="ECO:0000256" key="1">
    <source>
        <dbReference type="ARBA" id="ARBA00007091"/>
    </source>
</evidence>
<dbReference type="InterPro" id="IPR008914">
    <property type="entry name" value="PEBP"/>
</dbReference>
<sequence>MAENISSLLNALKRDQVIPDVIPKSFAPSVLFSIVYPRVETGLGEPEILRNHTLPEPTIKILSDGGEGDKSFTLVLTDPDAPSRADPKFGEWRHWIVTGVKLPEGNANARLTSTATTPYEPPAPPVGTGLHRYVFLLFEEPASFSIPKGAIEHIATSKGRRSWNAGAFAEKYGLKLVGANFFVTQSQV</sequence>
<organism evidence="2 3">
    <name type="scientific">Laccaria amethystina LaAM-08-1</name>
    <dbReference type="NCBI Taxonomy" id="1095629"/>
    <lineage>
        <taxon>Eukaryota</taxon>
        <taxon>Fungi</taxon>
        <taxon>Dikarya</taxon>
        <taxon>Basidiomycota</taxon>
        <taxon>Agaricomycotina</taxon>
        <taxon>Agaricomycetes</taxon>
        <taxon>Agaricomycetidae</taxon>
        <taxon>Agaricales</taxon>
        <taxon>Agaricineae</taxon>
        <taxon>Hydnangiaceae</taxon>
        <taxon>Laccaria</taxon>
    </lineage>
</organism>
<evidence type="ECO:0000313" key="2">
    <source>
        <dbReference type="EMBL" id="KIJ99189.1"/>
    </source>
</evidence>
<dbReference type="InterPro" id="IPR036610">
    <property type="entry name" value="PEBP-like_sf"/>
</dbReference>
<dbReference type="InterPro" id="IPR035810">
    <property type="entry name" value="PEBP_euk"/>
</dbReference>
<comment type="similarity">
    <text evidence="1">Belongs to the phosphatidylethanolamine-binding protein family.</text>
</comment>